<dbReference type="EMBL" id="JARBHB010000013">
    <property type="protein sequence ID" value="KAJ8870533.1"/>
    <property type="molecule type" value="Genomic_DNA"/>
</dbReference>
<reference evidence="1 2" key="1">
    <citation type="submission" date="2023-02" db="EMBL/GenBank/DDBJ databases">
        <title>LHISI_Scaffold_Assembly.</title>
        <authorList>
            <person name="Stuart O.P."/>
            <person name="Cleave R."/>
            <person name="Magrath M.J.L."/>
            <person name="Mikheyev A.S."/>
        </authorList>
    </citation>
    <scope>NUCLEOTIDE SEQUENCE [LARGE SCALE GENOMIC DNA]</scope>
    <source>
        <strain evidence="1">Daus_M_001</strain>
        <tissue evidence="1">Leg muscle</tissue>
    </source>
</reference>
<evidence type="ECO:0000313" key="2">
    <source>
        <dbReference type="Proteomes" id="UP001159363"/>
    </source>
</evidence>
<keyword evidence="2" id="KW-1185">Reference proteome</keyword>
<name>A0ABQ9GDP8_9NEOP</name>
<evidence type="ECO:0008006" key="3">
    <source>
        <dbReference type="Google" id="ProtNLM"/>
    </source>
</evidence>
<dbReference type="PANTHER" id="PTHR36688:SF1">
    <property type="entry name" value="ENDONUCLEASE_EXONUCLEASE_PHOSPHATASE DOMAIN-CONTAINING PROTEIN"/>
    <property type="match status" value="1"/>
</dbReference>
<dbReference type="PANTHER" id="PTHR36688">
    <property type="entry name" value="ENDO/EXONUCLEASE/PHOSPHATASE DOMAIN-CONTAINING PROTEIN"/>
    <property type="match status" value="1"/>
</dbReference>
<dbReference type="InterPro" id="IPR052560">
    <property type="entry name" value="RdDP_mobile_element"/>
</dbReference>
<proteinExistence type="predicted"/>
<organism evidence="1 2">
    <name type="scientific">Dryococelus australis</name>
    <dbReference type="NCBI Taxonomy" id="614101"/>
    <lineage>
        <taxon>Eukaryota</taxon>
        <taxon>Metazoa</taxon>
        <taxon>Ecdysozoa</taxon>
        <taxon>Arthropoda</taxon>
        <taxon>Hexapoda</taxon>
        <taxon>Insecta</taxon>
        <taxon>Pterygota</taxon>
        <taxon>Neoptera</taxon>
        <taxon>Polyneoptera</taxon>
        <taxon>Phasmatodea</taxon>
        <taxon>Verophasmatodea</taxon>
        <taxon>Anareolatae</taxon>
        <taxon>Phasmatidae</taxon>
        <taxon>Eurycanthinae</taxon>
        <taxon>Dryococelus</taxon>
    </lineage>
</organism>
<protein>
    <recommendedName>
        <fullName evidence="3">Reverse transcriptase domain-containing protein</fullName>
    </recommendedName>
</protein>
<accession>A0ABQ9GDP8</accession>
<dbReference type="Proteomes" id="UP001159363">
    <property type="component" value="Chromosome 12"/>
</dbReference>
<comment type="caution">
    <text evidence="1">The sequence shown here is derived from an EMBL/GenBank/DDBJ whole genome shotgun (WGS) entry which is preliminary data.</text>
</comment>
<sequence length="299" mass="34413">MNEELKLVYNPKQRGTFNSARWNRDYNPDLCFVSSDDERIPLNVARIVLAGANWDAYANELDDTIRFIPRTASNCDRFVGLVIKIAKKHIPRGYHKEYIPCWYGDTDRLYEEFKDSSNPQTQQKNSPKTSYFARPFEVDEIISALPKTKLGKAAGFDGMYPEILVHTGPRTISLLAELFTDMMQLNRLPKSFKQAGFRNGRCCSDQVLTLTNFIEEGFQRKLKTGVVLVDLTAAYDTVWKKGLLYKLVKVVPCITTCDLVCNLLSNRFLQVFMKARMFMYADDRHCICQPDEQLRTAEL</sequence>
<evidence type="ECO:0000313" key="1">
    <source>
        <dbReference type="EMBL" id="KAJ8870533.1"/>
    </source>
</evidence>
<gene>
    <name evidence="1" type="ORF">PR048_029556</name>
</gene>